<evidence type="ECO:0000313" key="13">
    <source>
        <dbReference type="EMBL" id="EPZ14537.1"/>
    </source>
</evidence>
<keyword evidence="10" id="KW-0472">Membrane</keyword>
<dbReference type="GO" id="GO:0000155">
    <property type="term" value="F:phosphorelay sensor kinase activity"/>
    <property type="evidence" value="ECO:0007669"/>
    <property type="project" value="InterPro"/>
</dbReference>
<keyword evidence="4" id="KW-0597">Phosphoprotein</keyword>
<dbReference type="InterPro" id="IPR036890">
    <property type="entry name" value="HATPase_C_sf"/>
</dbReference>
<dbReference type="Pfam" id="PF00672">
    <property type="entry name" value="HAMP"/>
    <property type="match status" value="1"/>
</dbReference>
<dbReference type="Gene3D" id="1.10.287.130">
    <property type="match status" value="1"/>
</dbReference>
<dbReference type="InterPro" id="IPR005467">
    <property type="entry name" value="His_kinase_dom"/>
</dbReference>
<accession>S9ZM03</accession>
<dbReference type="InterPro" id="IPR003661">
    <property type="entry name" value="HisK_dim/P_dom"/>
</dbReference>
<keyword evidence="8" id="KW-0067">ATP-binding</keyword>
<keyword evidence="7 13" id="KW-0418">Kinase</keyword>
<evidence type="ECO:0000259" key="12">
    <source>
        <dbReference type="PROSITE" id="PS50885"/>
    </source>
</evidence>
<dbReference type="CDD" id="cd00082">
    <property type="entry name" value="HisKA"/>
    <property type="match status" value="1"/>
</dbReference>
<evidence type="ECO:0000256" key="3">
    <source>
        <dbReference type="ARBA" id="ARBA00012438"/>
    </source>
</evidence>
<dbReference type="PANTHER" id="PTHR43065:SF10">
    <property type="entry name" value="PEROXIDE STRESS-ACTIVATED HISTIDINE KINASE MAK3"/>
    <property type="match status" value="1"/>
</dbReference>
<feature type="transmembrane region" description="Helical" evidence="10">
    <location>
        <begin position="274"/>
        <end position="298"/>
    </location>
</feature>
<dbReference type="Pfam" id="PF00512">
    <property type="entry name" value="HisKA"/>
    <property type="match status" value="1"/>
</dbReference>
<keyword evidence="6" id="KW-0547">Nucleotide-binding</keyword>
<dbReference type="GO" id="GO:0005524">
    <property type="term" value="F:ATP binding"/>
    <property type="evidence" value="ECO:0007669"/>
    <property type="project" value="UniProtKB-KW"/>
</dbReference>
<dbReference type="Gene3D" id="3.30.565.10">
    <property type="entry name" value="Histidine kinase-like ATPase, C-terminal domain"/>
    <property type="match status" value="1"/>
</dbReference>
<dbReference type="PROSITE" id="PS50885">
    <property type="entry name" value="HAMP"/>
    <property type="match status" value="1"/>
</dbReference>
<keyword evidence="14" id="KW-1185">Reference proteome</keyword>
<dbReference type="SUPFAM" id="SSF55874">
    <property type="entry name" value="ATPase domain of HSP90 chaperone/DNA topoisomerase II/histidine kinase"/>
    <property type="match status" value="1"/>
</dbReference>
<dbReference type="CDD" id="cd06225">
    <property type="entry name" value="HAMP"/>
    <property type="match status" value="1"/>
</dbReference>
<dbReference type="EC" id="2.7.13.3" evidence="3"/>
<evidence type="ECO:0000256" key="4">
    <source>
        <dbReference type="ARBA" id="ARBA00022553"/>
    </source>
</evidence>
<feature type="transmembrane region" description="Helical" evidence="10">
    <location>
        <begin position="33"/>
        <end position="56"/>
    </location>
</feature>
<gene>
    <name evidence="13" type="ORF">M622_06020</name>
</gene>
<dbReference type="PIRSF" id="PIRSF037532">
    <property type="entry name" value="STHK_NtrY"/>
    <property type="match status" value="1"/>
</dbReference>
<dbReference type="SUPFAM" id="SSF158472">
    <property type="entry name" value="HAMP domain-like"/>
    <property type="match status" value="1"/>
</dbReference>
<name>S9ZM03_9RHOO</name>
<proteinExistence type="predicted"/>
<evidence type="ECO:0000256" key="7">
    <source>
        <dbReference type="ARBA" id="ARBA00022777"/>
    </source>
</evidence>
<keyword evidence="10" id="KW-0812">Transmembrane</keyword>
<feature type="domain" description="HAMP" evidence="12">
    <location>
        <begin position="299"/>
        <end position="351"/>
    </location>
</feature>
<reference evidence="13 14" key="1">
    <citation type="submission" date="2013-06" db="EMBL/GenBank/DDBJ databases">
        <title>Draft genome sequence of Thauera terpenica.</title>
        <authorList>
            <person name="Liu B."/>
            <person name="Frostegard A.H."/>
            <person name="Shapleigh J.P."/>
        </authorList>
    </citation>
    <scope>NUCLEOTIDE SEQUENCE [LARGE SCALE GENOMIC DNA]</scope>
    <source>
        <strain evidence="13 14">58Eu</strain>
    </source>
</reference>
<evidence type="ECO:0000256" key="8">
    <source>
        <dbReference type="ARBA" id="ARBA00022840"/>
    </source>
</evidence>
<evidence type="ECO:0000259" key="11">
    <source>
        <dbReference type="PROSITE" id="PS50109"/>
    </source>
</evidence>
<evidence type="ECO:0000256" key="2">
    <source>
        <dbReference type="ARBA" id="ARBA00004370"/>
    </source>
</evidence>
<comment type="caution">
    <text evidence="13">The sequence shown here is derived from an EMBL/GenBank/DDBJ whole genome shotgun (WGS) entry which is preliminary data.</text>
</comment>
<evidence type="ECO:0000256" key="10">
    <source>
        <dbReference type="SAM" id="Phobius"/>
    </source>
</evidence>
<keyword evidence="9" id="KW-0902">Two-component regulatory system</keyword>
<keyword evidence="5" id="KW-0808">Transferase</keyword>
<dbReference type="InterPro" id="IPR003594">
    <property type="entry name" value="HATPase_dom"/>
</dbReference>
<dbReference type="Proteomes" id="UP000015455">
    <property type="component" value="Unassembled WGS sequence"/>
</dbReference>
<dbReference type="Gene3D" id="3.30.450.20">
    <property type="entry name" value="PAS domain"/>
    <property type="match status" value="1"/>
</dbReference>
<dbReference type="InterPro" id="IPR004358">
    <property type="entry name" value="Sig_transdc_His_kin-like_C"/>
</dbReference>
<dbReference type="AlphaFoldDB" id="S9ZM03"/>
<dbReference type="SUPFAM" id="SSF55785">
    <property type="entry name" value="PYP-like sensor domain (PAS domain)"/>
    <property type="match status" value="1"/>
</dbReference>
<dbReference type="SMART" id="SM00387">
    <property type="entry name" value="HATPase_c"/>
    <property type="match status" value="1"/>
</dbReference>
<protein>
    <recommendedName>
        <fullName evidence="3">histidine kinase</fullName>
        <ecNumber evidence="3">2.7.13.3</ecNumber>
    </recommendedName>
</protein>
<dbReference type="PATRIC" id="fig|1348657.5.peg.3093"/>
<organism evidence="13 14">
    <name type="scientific">Thauera terpenica 58Eu</name>
    <dbReference type="NCBI Taxonomy" id="1348657"/>
    <lineage>
        <taxon>Bacteria</taxon>
        <taxon>Pseudomonadati</taxon>
        <taxon>Pseudomonadota</taxon>
        <taxon>Betaproteobacteria</taxon>
        <taxon>Rhodocyclales</taxon>
        <taxon>Zoogloeaceae</taxon>
        <taxon>Thauera</taxon>
    </lineage>
</organism>
<sequence length="706" mass="76142">MKRILLVVAAALAAISLFLLTSASSNTDLFAGSYPYLLALNGVLVVALAGLVGVQLRDLWREYRAQQFGSRLKYRLVLMFALMGVVPGLVVYAVSLQFVVRSIQSWFDVRVESALEGGIALGQNALDYLVSQVSDKAQDMVLELEGVELVSPLLLNRLRERVTVGSATVMTANGQILATAADVAAGLIPDLPSINQLRQARQGREFHVVESQPDGRLVIRVIVPIPLRTLAGEPRLLQLTQAVPETFGLHAEAVQEAYREYQQLVLGREGLNRIYTLTLTLTLLLALLTAVAAAFIIARRLAAPLLILAEGTQAVAAGDYSPRQALPAKDELGVLIQSFNRMTRQLEDARGAAQRSGAAVEAARAYLESVLANLSAGVLAFSADGKLRAANHGAMQVLGDTLSGFEDIALADWPRLEQFRDALLDGFDANEGDWHTQIELSVKGSTPLTLLIHGSRLPATSGGGLVAVFDDVSHLVAAQRTAAWGEVARRLAHEIKNPLTPIQLSAERLAFKLADKLDDSSRAMLERGTTTIVNQVEAMKNLVNAFRDYARLPAPRLSAIDLNALIGEVLELYESAAAGIRLELAPGLPAVQGDASQIRQVIHNMLQNAQDALAGMDNAEVHVITQREGDRVLLLFRDNGPGFPAEVLAHAFEPYFTTKSRGTGLGLAMVKKIVDEHGGDVRLGNRDGSGAEVRIRLRLAETNGEH</sequence>
<dbReference type="STRING" id="1348657.M622_06020"/>
<keyword evidence="10" id="KW-1133">Transmembrane helix</keyword>
<dbReference type="PRINTS" id="PR00344">
    <property type="entry name" value="BCTRLSENSOR"/>
</dbReference>
<evidence type="ECO:0000256" key="5">
    <source>
        <dbReference type="ARBA" id="ARBA00022679"/>
    </source>
</evidence>
<evidence type="ECO:0000256" key="1">
    <source>
        <dbReference type="ARBA" id="ARBA00000085"/>
    </source>
</evidence>
<dbReference type="InterPro" id="IPR017232">
    <property type="entry name" value="NtrY"/>
</dbReference>
<dbReference type="SUPFAM" id="SSF47384">
    <property type="entry name" value="Homodimeric domain of signal transducing histidine kinase"/>
    <property type="match status" value="1"/>
</dbReference>
<dbReference type="InterPro" id="IPR003660">
    <property type="entry name" value="HAMP_dom"/>
</dbReference>
<dbReference type="PROSITE" id="PS50109">
    <property type="entry name" value="HIS_KIN"/>
    <property type="match status" value="1"/>
</dbReference>
<evidence type="ECO:0000256" key="9">
    <source>
        <dbReference type="ARBA" id="ARBA00023012"/>
    </source>
</evidence>
<dbReference type="InterPro" id="IPR035965">
    <property type="entry name" value="PAS-like_dom_sf"/>
</dbReference>
<dbReference type="SMART" id="SM00304">
    <property type="entry name" value="HAMP"/>
    <property type="match status" value="1"/>
</dbReference>
<dbReference type="EMBL" id="ATJV01000081">
    <property type="protein sequence ID" value="EPZ14537.1"/>
    <property type="molecule type" value="Genomic_DNA"/>
</dbReference>
<dbReference type="OrthoDB" id="9815750at2"/>
<feature type="domain" description="Histidine kinase" evidence="11">
    <location>
        <begin position="490"/>
        <end position="701"/>
    </location>
</feature>
<dbReference type="GO" id="GO:0016020">
    <property type="term" value="C:membrane"/>
    <property type="evidence" value="ECO:0007669"/>
    <property type="project" value="UniProtKB-SubCell"/>
</dbReference>
<comment type="subcellular location">
    <subcellularLocation>
        <location evidence="2">Membrane</location>
    </subcellularLocation>
</comment>
<evidence type="ECO:0000313" key="14">
    <source>
        <dbReference type="Proteomes" id="UP000015455"/>
    </source>
</evidence>
<evidence type="ECO:0000256" key="6">
    <source>
        <dbReference type="ARBA" id="ARBA00022741"/>
    </source>
</evidence>
<dbReference type="eggNOG" id="COG5000">
    <property type="taxonomic scope" value="Bacteria"/>
</dbReference>
<dbReference type="RefSeq" id="WP_021250492.1">
    <property type="nucleotide sequence ID" value="NZ_ATJV01000081.1"/>
</dbReference>
<feature type="transmembrane region" description="Helical" evidence="10">
    <location>
        <begin position="76"/>
        <end position="100"/>
    </location>
</feature>
<comment type="catalytic activity">
    <reaction evidence="1">
        <text>ATP + protein L-histidine = ADP + protein N-phospho-L-histidine.</text>
        <dbReference type="EC" id="2.7.13.3"/>
    </reaction>
</comment>
<dbReference type="Gene3D" id="6.10.340.10">
    <property type="match status" value="1"/>
</dbReference>
<dbReference type="InterPro" id="IPR036097">
    <property type="entry name" value="HisK_dim/P_sf"/>
</dbReference>
<dbReference type="PANTHER" id="PTHR43065">
    <property type="entry name" value="SENSOR HISTIDINE KINASE"/>
    <property type="match status" value="1"/>
</dbReference>
<dbReference type="SMART" id="SM00388">
    <property type="entry name" value="HisKA"/>
    <property type="match status" value="1"/>
</dbReference>
<dbReference type="Pfam" id="PF02518">
    <property type="entry name" value="HATPase_c"/>
    <property type="match status" value="1"/>
</dbReference>